<evidence type="ECO:0000313" key="6">
    <source>
        <dbReference type="EMBL" id="EGZ22308.1"/>
    </source>
</evidence>
<keyword evidence="4 5" id="KW-0732">Signal</keyword>
<sequence>MQFGFILLVLAVILQLASIDADATVLSPTGPVGFASVDGEGARFLRASAIADDDEERPDTAAADKISTVLARLAEKAEQSLRADAAELVKLTKSVPDSPAEYDVYLATLKKAKKNFTRNANRHFDEDLKATPDDLIRQYNLDPELALKMTNTKSLEVLKDADPALYVMWFKYSKHYKRNNPNWKPIYGLAKLTRY</sequence>
<dbReference type="KEGG" id="psoj:PHYSODRAFT_330133"/>
<feature type="chain" id="PRO_5044953250" description="RxLR effector protein" evidence="5">
    <location>
        <begin position="22"/>
        <end position="195"/>
    </location>
</feature>
<dbReference type="InterPro" id="IPR031825">
    <property type="entry name" value="RXLR"/>
</dbReference>
<dbReference type="Pfam" id="PF16810">
    <property type="entry name" value="RXLR"/>
    <property type="match status" value="1"/>
</dbReference>
<keyword evidence="3 5" id="KW-0964">Secreted</keyword>
<organism evidence="6 7">
    <name type="scientific">Phytophthora sojae (strain P6497)</name>
    <name type="common">Soybean stem and root rot agent</name>
    <name type="synonym">Phytophthora megasperma f. sp. glycines</name>
    <dbReference type="NCBI Taxonomy" id="1094619"/>
    <lineage>
        <taxon>Eukaryota</taxon>
        <taxon>Sar</taxon>
        <taxon>Stramenopiles</taxon>
        <taxon>Oomycota</taxon>
        <taxon>Peronosporomycetes</taxon>
        <taxon>Peronosporales</taxon>
        <taxon>Peronosporaceae</taxon>
        <taxon>Phytophthora</taxon>
    </lineage>
</organism>
<protein>
    <recommendedName>
        <fullName evidence="5">RxLR effector protein</fullName>
    </recommendedName>
</protein>
<dbReference type="Proteomes" id="UP000002640">
    <property type="component" value="Unassembled WGS sequence"/>
</dbReference>
<comment type="domain">
    <text evidence="5">The RxLR-dEER motif acts to carry the protein into the host cell cytoplasm through binding to cell surface phosphatidylinositol-3-phosphate.</text>
</comment>
<comment type="similarity">
    <text evidence="2 5">Belongs to the RxLR effector family.</text>
</comment>
<keyword evidence="7" id="KW-1185">Reference proteome</keyword>
<dbReference type="AlphaFoldDB" id="G4Z4X9"/>
<accession>G4Z4X9</accession>
<feature type="signal peptide" evidence="5">
    <location>
        <begin position="1"/>
        <end position="21"/>
    </location>
</feature>
<evidence type="ECO:0000256" key="2">
    <source>
        <dbReference type="ARBA" id="ARBA00010400"/>
    </source>
</evidence>
<dbReference type="RefSeq" id="XP_009525025.1">
    <property type="nucleotide sequence ID" value="XM_009526730.1"/>
</dbReference>
<name>G4Z4X9_PHYSP</name>
<dbReference type="GeneID" id="20646062"/>
<dbReference type="InParanoid" id="G4Z4X9"/>
<dbReference type="EMBL" id="JH159153">
    <property type="protein sequence ID" value="EGZ22308.1"/>
    <property type="molecule type" value="Genomic_DNA"/>
</dbReference>
<evidence type="ECO:0000313" key="7">
    <source>
        <dbReference type="Proteomes" id="UP000002640"/>
    </source>
</evidence>
<gene>
    <name evidence="6" type="ORF">PHYSODRAFT_330133</name>
</gene>
<comment type="function">
    <text evidence="5">Effector that suppresses plant defense responses during pathogen infection.</text>
</comment>
<evidence type="ECO:0000256" key="5">
    <source>
        <dbReference type="RuleBase" id="RU367124"/>
    </source>
</evidence>
<evidence type="ECO:0000256" key="1">
    <source>
        <dbReference type="ARBA" id="ARBA00004613"/>
    </source>
</evidence>
<evidence type="ECO:0000256" key="3">
    <source>
        <dbReference type="ARBA" id="ARBA00022525"/>
    </source>
</evidence>
<reference evidence="6 7" key="1">
    <citation type="journal article" date="2006" name="Science">
        <title>Phytophthora genome sequences uncover evolutionary origins and mechanisms of pathogenesis.</title>
        <authorList>
            <person name="Tyler B.M."/>
            <person name="Tripathy S."/>
            <person name="Zhang X."/>
            <person name="Dehal P."/>
            <person name="Jiang R.H."/>
            <person name="Aerts A."/>
            <person name="Arredondo F.D."/>
            <person name="Baxter L."/>
            <person name="Bensasson D."/>
            <person name="Beynon J.L."/>
            <person name="Chapman J."/>
            <person name="Damasceno C.M."/>
            <person name="Dorrance A.E."/>
            <person name="Dou D."/>
            <person name="Dickerman A.W."/>
            <person name="Dubchak I.L."/>
            <person name="Garbelotto M."/>
            <person name="Gijzen M."/>
            <person name="Gordon S.G."/>
            <person name="Govers F."/>
            <person name="Grunwald N.J."/>
            <person name="Huang W."/>
            <person name="Ivors K.L."/>
            <person name="Jones R.W."/>
            <person name="Kamoun S."/>
            <person name="Krampis K."/>
            <person name="Lamour K.H."/>
            <person name="Lee M.K."/>
            <person name="McDonald W.H."/>
            <person name="Medina M."/>
            <person name="Meijer H.J."/>
            <person name="Nordberg E.K."/>
            <person name="Maclean D.J."/>
            <person name="Ospina-Giraldo M.D."/>
            <person name="Morris P.F."/>
            <person name="Phuntumart V."/>
            <person name="Putnam N.H."/>
            <person name="Rash S."/>
            <person name="Rose J.K."/>
            <person name="Sakihama Y."/>
            <person name="Salamov A.A."/>
            <person name="Savidor A."/>
            <person name="Scheuring C.F."/>
            <person name="Smith B.M."/>
            <person name="Sobral B.W."/>
            <person name="Terry A."/>
            <person name="Torto-Alalibo T.A."/>
            <person name="Win J."/>
            <person name="Xu Z."/>
            <person name="Zhang H."/>
            <person name="Grigoriev I.V."/>
            <person name="Rokhsar D.S."/>
            <person name="Boore J.L."/>
        </authorList>
    </citation>
    <scope>NUCLEOTIDE SEQUENCE [LARGE SCALE GENOMIC DNA]</scope>
    <source>
        <strain evidence="6 7">P6497</strain>
    </source>
</reference>
<comment type="subcellular location">
    <subcellularLocation>
        <location evidence="1 5">Secreted</location>
    </subcellularLocation>
</comment>
<evidence type="ECO:0000256" key="4">
    <source>
        <dbReference type="ARBA" id="ARBA00022729"/>
    </source>
</evidence>
<proteinExistence type="inferred from homology"/>